<dbReference type="GO" id="GO:0035267">
    <property type="term" value="C:NuA4 histone acetyltransferase complex"/>
    <property type="evidence" value="ECO:0007669"/>
    <property type="project" value="TreeGrafter"/>
</dbReference>
<feature type="compositionally biased region" description="Acidic residues" evidence="8">
    <location>
        <begin position="238"/>
        <end position="260"/>
    </location>
</feature>
<feature type="region of interest" description="Disordered" evidence="8">
    <location>
        <begin position="1"/>
        <end position="47"/>
    </location>
</feature>
<dbReference type="InterPro" id="IPR012423">
    <property type="entry name" value="Eaf7/MRGBP"/>
</dbReference>
<dbReference type="GO" id="GO:0006357">
    <property type="term" value="P:regulation of transcription by RNA polymerase II"/>
    <property type="evidence" value="ECO:0007669"/>
    <property type="project" value="TreeGrafter"/>
</dbReference>
<organism evidence="9 10">
    <name type="scientific">Lachnellula cervina</name>
    <dbReference type="NCBI Taxonomy" id="1316786"/>
    <lineage>
        <taxon>Eukaryota</taxon>
        <taxon>Fungi</taxon>
        <taxon>Dikarya</taxon>
        <taxon>Ascomycota</taxon>
        <taxon>Pezizomycotina</taxon>
        <taxon>Leotiomycetes</taxon>
        <taxon>Helotiales</taxon>
        <taxon>Lachnaceae</taxon>
        <taxon>Lachnellula</taxon>
    </lineage>
</organism>
<proteinExistence type="inferred from homology"/>
<dbReference type="Proteomes" id="UP000481288">
    <property type="component" value="Unassembled WGS sequence"/>
</dbReference>
<reference evidence="9 10" key="1">
    <citation type="submission" date="2018-05" db="EMBL/GenBank/DDBJ databases">
        <title>Whole genome sequencing for identification of molecular markers to develop diagnostic detection tools for the regulated plant pathogen Lachnellula willkommii.</title>
        <authorList>
            <person name="Giroux E."/>
            <person name="Bilodeau G."/>
        </authorList>
    </citation>
    <scope>NUCLEOTIDE SEQUENCE [LARGE SCALE GENOMIC DNA]</scope>
    <source>
        <strain evidence="9 10">CBS 625.97</strain>
    </source>
</reference>
<dbReference type="OrthoDB" id="5595141at2759"/>
<feature type="compositionally biased region" description="Polar residues" evidence="8">
    <location>
        <begin position="177"/>
        <end position="189"/>
    </location>
</feature>
<dbReference type="GO" id="GO:0005634">
    <property type="term" value="C:nucleus"/>
    <property type="evidence" value="ECO:0007669"/>
    <property type="project" value="UniProtKB-SubCell"/>
</dbReference>
<comment type="similarity">
    <text evidence="2">Belongs to the EAF7 family.</text>
</comment>
<evidence type="ECO:0000256" key="7">
    <source>
        <dbReference type="ARBA" id="ARBA00025178"/>
    </source>
</evidence>
<keyword evidence="4" id="KW-0805">Transcription regulation</keyword>
<name>A0A7D8URQ0_9HELO</name>
<dbReference type="PANTHER" id="PTHR13581:SF5">
    <property type="entry name" value="MRG_MORF4L-BINDING PROTEIN"/>
    <property type="match status" value="1"/>
</dbReference>
<comment type="subcellular location">
    <subcellularLocation>
        <location evidence="1">Nucleus</location>
    </subcellularLocation>
</comment>
<dbReference type="Pfam" id="PF07904">
    <property type="entry name" value="Eaf7"/>
    <property type="match status" value="1"/>
</dbReference>
<dbReference type="PANTHER" id="PTHR13581">
    <property type="entry name" value="MRG-BINDING PROTEIN"/>
    <property type="match status" value="1"/>
</dbReference>
<protein>
    <submittedName>
        <fullName evidence="9">Chromatin modification-related protein EAF7</fullName>
    </submittedName>
</protein>
<evidence type="ECO:0000313" key="9">
    <source>
        <dbReference type="EMBL" id="TVY56408.1"/>
    </source>
</evidence>
<evidence type="ECO:0000256" key="5">
    <source>
        <dbReference type="ARBA" id="ARBA00023163"/>
    </source>
</evidence>
<comment type="function">
    <text evidence="7">Component of the NuA4 histone acetyltransferase complex which is involved in transcriptional activation of selected genes principally by acetylation of nucleosomal histone H4 and H2A. The NuA4 complex is also involved in DNA repair.</text>
</comment>
<evidence type="ECO:0000256" key="1">
    <source>
        <dbReference type="ARBA" id="ARBA00004123"/>
    </source>
</evidence>
<evidence type="ECO:0000256" key="4">
    <source>
        <dbReference type="ARBA" id="ARBA00023015"/>
    </source>
</evidence>
<evidence type="ECO:0000256" key="2">
    <source>
        <dbReference type="ARBA" id="ARBA00007117"/>
    </source>
</evidence>
<evidence type="ECO:0000256" key="3">
    <source>
        <dbReference type="ARBA" id="ARBA00022853"/>
    </source>
</evidence>
<evidence type="ECO:0000256" key="8">
    <source>
        <dbReference type="SAM" id="MobiDB-lite"/>
    </source>
</evidence>
<evidence type="ECO:0000313" key="10">
    <source>
        <dbReference type="Proteomes" id="UP000481288"/>
    </source>
</evidence>
<dbReference type="GO" id="GO:0006325">
    <property type="term" value="P:chromatin organization"/>
    <property type="evidence" value="ECO:0007669"/>
    <property type="project" value="UniProtKB-KW"/>
</dbReference>
<gene>
    <name evidence="9" type="primary">EAF7</name>
    <name evidence="9" type="ORF">LCER1_G003816</name>
</gene>
<dbReference type="EMBL" id="QGMG01000162">
    <property type="protein sequence ID" value="TVY56408.1"/>
    <property type="molecule type" value="Genomic_DNA"/>
</dbReference>
<sequence length="295" mass="32828">MAPKRKGKSTARAASTPVADEDAMVIDSPKPQQVEEPPKPSFDLLNDPWTDEQETSLFKGIIKWKPAGMHKHFRMIALSEHLRNHGYDPTAEKHTRIPGIWKKLRTLYNLDILDERENSFDYEDGDDKFLEFKLPVEYEETMFMKGKRGSSEPPSSPSELDRSPSPQGTRKRKRGDTVTQKNLRASTVEGTDEPRTSPIHSSPPPKTTTTRTGRSTNKSMGRVKADSSSRQPSKDTTMDEEEATEGTEEGGDDDEAEEEGTPSQASPKASKATSKAKADPAVKSQGASRKSKRKR</sequence>
<feature type="compositionally biased region" description="Low complexity" evidence="8">
    <location>
        <begin position="207"/>
        <end position="216"/>
    </location>
</feature>
<feature type="compositionally biased region" description="Basic and acidic residues" evidence="8">
    <location>
        <begin position="223"/>
        <end position="237"/>
    </location>
</feature>
<comment type="caution">
    <text evidence="9">The sequence shown here is derived from an EMBL/GenBank/DDBJ whole genome shotgun (WGS) entry which is preliminary data.</text>
</comment>
<feature type="compositionally biased region" description="Low complexity" evidence="8">
    <location>
        <begin position="261"/>
        <end position="281"/>
    </location>
</feature>
<keyword evidence="10" id="KW-1185">Reference proteome</keyword>
<evidence type="ECO:0000256" key="6">
    <source>
        <dbReference type="ARBA" id="ARBA00023242"/>
    </source>
</evidence>
<keyword evidence="3" id="KW-0156">Chromatin regulator</keyword>
<keyword evidence="5" id="KW-0804">Transcription</keyword>
<feature type="region of interest" description="Disordered" evidence="8">
    <location>
        <begin position="143"/>
        <end position="295"/>
    </location>
</feature>
<keyword evidence="6" id="KW-0539">Nucleus</keyword>
<accession>A0A7D8URQ0</accession>
<dbReference type="AlphaFoldDB" id="A0A7D8URQ0"/>